<evidence type="ECO:0000259" key="1">
    <source>
        <dbReference type="Pfam" id="PF01850"/>
    </source>
</evidence>
<dbReference type="InterPro" id="IPR002716">
    <property type="entry name" value="PIN_dom"/>
</dbReference>
<organism evidence="2 3">
    <name type="scientific">Pannus brasiliensis CCIBt3594</name>
    <dbReference type="NCBI Taxonomy" id="1427578"/>
    <lineage>
        <taxon>Bacteria</taxon>
        <taxon>Bacillati</taxon>
        <taxon>Cyanobacteriota</taxon>
        <taxon>Cyanophyceae</taxon>
        <taxon>Oscillatoriophycideae</taxon>
        <taxon>Chroococcales</taxon>
        <taxon>Microcystaceae</taxon>
        <taxon>Pannus</taxon>
    </lineage>
</organism>
<dbReference type="PANTHER" id="PTHR42188">
    <property type="entry name" value="23S RRNA-SPECIFIC ENDONUCLEASE VAPC20"/>
    <property type="match status" value="1"/>
</dbReference>
<dbReference type="Pfam" id="PF01850">
    <property type="entry name" value="PIN"/>
    <property type="match status" value="1"/>
</dbReference>
<evidence type="ECO:0000313" key="3">
    <source>
        <dbReference type="Proteomes" id="UP001328733"/>
    </source>
</evidence>
<dbReference type="Proteomes" id="UP001328733">
    <property type="component" value="Unassembled WGS sequence"/>
</dbReference>
<name>A0AAW9QSZ5_9CHRO</name>
<comment type="caution">
    <text evidence="2">The sequence shown here is derived from an EMBL/GenBank/DDBJ whole genome shotgun (WGS) entry which is preliminary data.</text>
</comment>
<reference evidence="2 3" key="1">
    <citation type="submission" date="2024-01" db="EMBL/GenBank/DDBJ databases">
        <title>Genomic insights into the taxonomy and metabolism of the cyanobacterium Pannus brasiliensis CCIBt3594.</title>
        <authorList>
            <person name="Machado M."/>
            <person name="Botero N.B."/>
            <person name="Andreote A.P.D."/>
            <person name="Feitosa A.M.T."/>
            <person name="Popin R."/>
            <person name="Sivonen K."/>
            <person name="Fiore M.F."/>
        </authorList>
    </citation>
    <scope>NUCLEOTIDE SEQUENCE [LARGE SCALE GENOMIC DNA]</scope>
    <source>
        <strain evidence="2 3">CCIBt3594</strain>
    </source>
</reference>
<dbReference type="InterPro" id="IPR029060">
    <property type="entry name" value="PIN-like_dom_sf"/>
</dbReference>
<gene>
    <name evidence="2" type="ORF">V0288_06755</name>
</gene>
<sequence length="136" mass="16023">MNEIYFLDTSYIIALEIVNEDRHQSVLANWLTLSRSRPFLVTTTYIFDEVVTFFNSRGLQRKAVEIGDRLLNSPDIELIEIDRDLFDLGWQYFQKYDDKSYSFTDCLSFIVMEQRAIAVALTLDHHFLQAGFQKRP</sequence>
<dbReference type="RefSeq" id="WP_332864281.1">
    <property type="nucleotide sequence ID" value="NZ_JBAFSM010000010.1"/>
</dbReference>
<dbReference type="PANTHER" id="PTHR42188:SF1">
    <property type="entry name" value="23S RRNA-SPECIFIC ENDONUCLEASE VAPC20"/>
    <property type="match status" value="1"/>
</dbReference>
<accession>A0AAW9QSZ5</accession>
<dbReference type="SUPFAM" id="SSF88723">
    <property type="entry name" value="PIN domain-like"/>
    <property type="match status" value="1"/>
</dbReference>
<proteinExistence type="predicted"/>
<dbReference type="EMBL" id="JBAFSM010000010">
    <property type="protein sequence ID" value="MEG3436816.1"/>
    <property type="molecule type" value="Genomic_DNA"/>
</dbReference>
<protein>
    <submittedName>
        <fullName evidence="2">PIN domain-containing protein</fullName>
    </submittedName>
</protein>
<feature type="domain" description="PIN" evidence="1">
    <location>
        <begin position="5"/>
        <end position="131"/>
    </location>
</feature>
<dbReference type="InterPro" id="IPR039018">
    <property type="entry name" value="VapC20-like"/>
</dbReference>
<dbReference type="Gene3D" id="3.40.50.1010">
    <property type="entry name" value="5'-nuclease"/>
    <property type="match status" value="1"/>
</dbReference>
<evidence type="ECO:0000313" key="2">
    <source>
        <dbReference type="EMBL" id="MEG3436816.1"/>
    </source>
</evidence>
<dbReference type="GO" id="GO:0004521">
    <property type="term" value="F:RNA endonuclease activity"/>
    <property type="evidence" value="ECO:0007669"/>
    <property type="project" value="InterPro"/>
</dbReference>
<keyword evidence="3" id="KW-1185">Reference proteome</keyword>
<dbReference type="AlphaFoldDB" id="A0AAW9QSZ5"/>
<dbReference type="GO" id="GO:0016075">
    <property type="term" value="P:rRNA catabolic process"/>
    <property type="evidence" value="ECO:0007669"/>
    <property type="project" value="TreeGrafter"/>
</dbReference>